<dbReference type="RefSeq" id="WP_164532808.1">
    <property type="nucleotide sequence ID" value="NZ_JAALFG010000001.1"/>
</dbReference>
<dbReference type="Proteomes" id="UP000474802">
    <property type="component" value="Unassembled WGS sequence"/>
</dbReference>
<sequence length="72" mass="7844">MNFMISKDRLPETIDTARLLLRPPHVSDLDDLVREINNPKVLEPTASLPFPICPTMAAPFSPSGSGLASIPM</sequence>
<dbReference type="EMBL" id="JAALFG010000001">
    <property type="protein sequence ID" value="NGP16554.1"/>
    <property type="molecule type" value="Genomic_DNA"/>
</dbReference>
<name>A0A6M1SI77_9HYPH</name>
<evidence type="ECO:0000313" key="2">
    <source>
        <dbReference type="Proteomes" id="UP000474802"/>
    </source>
</evidence>
<dbReference type="GO" id="GO:0016740">
    <property type="term" value="F:transferase activity"/>
    <property type="evidence" value="ECO:0007669"/>
    <property type="project" value="UniProtKB-KW"/>
</dbReference>
<keyword evidence="2" id="KW-1185">Reference proteome</keyword>
<keyword evidence="1" id="KW-0808">Transferase</keyword>
<dbReference type="AlphaFoldDB" id="A0A6M1SI77"/>
<evidence type="ECO:0000313" key="1">
    <source>
        <dbReference type="EMBL" id="NGP16554.1"/>
    </source>
</evidence>
<proteinExistence type="predicted"/>
<gene>
    <name evidence="1" type="ORF">G5575_01595</name>
</gene>
<comment type="caution">
    <text evidence="1">The sequence shown here is derived from an EMBL/GenBank/DDBJ whole genome shotgun (WGS) entry which is preliminary data.</text>
</comment>
<organism evidence="1 2">
    <name type="scientific">Devosia aurantiaca</name>
    <dbReference type="NCBI Taxonomy" id="2714858"/>
    <lineage>
        <taxon>Bacteria</taxon>
        <taxon>Pseudomonadati</taxon>
        <taxon>Pseudomonadota</taxon>
        <taxon>Alphaproteobacteria</taxon>
        <taxon>Hyphomicrobiales</taxon>
        <taxon>Devosiaceae</taxon>
        <taxon>Devosia</taxon>
    </lineage>
</organism>
<reference evidence="1 2" key="2">
    <citation type="submission" date="2020-03" db="EMBL/GenBank/DDBJ databases">
        <title>Devosia chinhatensis sp. nov., isolated from a hexachlorocyclohexane (HCH) dump site in India.</title>
        <authorList>
            <person name="Kumar M."/>
            <person name="Lal R."/>
        </authorList>
    </citation>
    <scope>NUCLEOTIDE SEQUENCE [LARGE SCALE GENOMIC DNA]</scope>
    <source>
        <strain evidence="1 2">H239</strain>
    </source>
</reference>
<reference evidence="1 2" key="1">
    <citation type="submission" date="2020-02" db="EMBL/GenBank/DDBJ databases">
        <authorList>
            <person name="Khan S.A."/>
            <person name="Jeon C.O."/>
            <person name="Chun B.H."/>
        </authorList>
    </citation>
    <scope>NUCLEOTIDE SEQUENCE [LARGE SCALE GENOMIC DNA]</scope>
    <source>
        <strain evidence="1 2">H239</strain>
    </source>
</reference>
<protein>
    <submittedName>
        <fullName evidence="1">GNAT family N-acetyltransferase</fullName>
    </submittedName>
</protein>
<accession>A0A6M1SI77</accession>